<sequence>MALDEFLSGDALTGRQAAIIFFTFLGLVILGGILLILFGDVFQNLFT</sequence>
<keyword evidence="1" id="KW-1133">Transmembrane helix</keyword>
<dbReference type="AlphaFoldDB" id="A0A1I6RRN0"/>
<keyword evidence="1" id="KW-0472">Membrane</keyword>
<dbReference type="EMBL" id="FOZS01000002">
    <property type="protein sequence ID" value="SFS67270.1"/>
    <property type="molecule type" value="Genomic_DNA"/>
</dbReference>
<proteinExistence type="predicted"/>
<organism evidence="2 3">
    <name type="scientific">Halostagnicola kamekurae</name>
    <dbReference type="NCBI Taxonomy" id="619731"/>
    <lineage>
        <taxon>Archaea</taxon>
        <taxon>Methanobacteriati</taxon>
        <taxon>Methanobacteriota</taxon>
        <taxon>Stenosarchaea group</taxon>
        <taxon>Halobacteria</taxon>
        <taxon>Halobacteriales</taxon>
        <taxon>Natrialbaceae</taxon>
        <taxon>Halostagnicola</taxon>
    </lineage>
</organism>
<dbReference type="RefSeq" id="WP_175507144.1">
    <property type="nucleotide sequence ID" value="NZ_FOZS01000002.1"/>
</dbReference>
<evidence type="ECO:0000313" key="2">
    <source>
        <dbReference type="EMBL" id="SFS67270.1"/>
    </source>
</evidence>
<reference evidence="3" key="1">
    <citation type="submission" date="2016-10" db="EMBL/GenBank/DDBJ databases">
        <authorList>
            <person name="Varghese N."/>
            <person name="Submissions S."/>
        </authorList>
    </citation>
    <scope>NUCLEOTIDE SEQUENCE [LARGE SCALE GENOMIC DNA]</scope>
    <source>
        <strain evidence="3">DSM 22427</strain>
    </source>
</reference>
<feature type="transmembrane region" description="Helical" evidence="1">
    <location>
        <begin position="17"/>
        <end position="38"/>
    </location>
</feature>
<gene>
    <name evidence="2" type="ORF">SAMN04488556_2024</name>
</gene>
<keyword evidence="1" id="KW-0812">Transmembrane</keyword>
<evidence type="ECO:0000256" key="1">
    <source>
        <dbReference type="SAM" id="Phobius"/>
    </source>
</evidence>
<keyword evidence="3" id="KW-1185">Reference proteome</keyword>
<protein>
    <submittedName>
        <fullName evidence="2">Uncharacterized protein</fullName>
    </submittedName>
</protein>
<accession>A0A1I6RRN0</accession>
<evidence type="ECO:0000313" key="3">
    <source>
        <dbReference type="Proteomes" id="UP000199199"/>
    </source>
</evidence>
<name>A0A1I6RRN0_9EURY</name>
<dbReference type="Proteomes" id="UP000199199">
    <property type="component" value="Unassembled WGS sequence"/>
</dbReference>